<dbReference type="EMBL" id="CAKOGP040000602">
    <property type="protein sequence ID" value="CAJ1937091.1"/>
    <property type="molecule type" value="Genomic_DNA"/>
</dbReference>
<comment type="caution">
    <text evidence="2">The sequence shown here is derived from an EMBL/GenBank/DDBJ whole genome shotgun (WGS) entry which is preliminary data.</text>
</comment>
<feature type="compositionally biased region" description="Low complexity" evidence="1">
    <location>
        <begin position="160"/>
        <end position="175"/>
    </location>
</feature>
<sequence length="357" mass="40133">MYRTIRKRIQPIARNNNNNRNNNDTQDDNDYADVPFDERINQKVVKKQIEMKSESLCRPRSIGLLALRQRQKQKQTQNEGVAIARASTYNAEWKNSPRRTRAGLISRTTAASKRDQTTPDLVPPETTTTTTLRTRVIYTPLPTRSETPKNKPDPTPQDASSNVVQENNDDSSSSSFCSKYTTSDDDDYTSSFGSGVSSLSGVFADVQSSNFDDDTTKLLEDASHLQQEGETTLGDTNTTQHDSMEDDDCDIHDEEYTSFRRNNNNANCRMICFVDDASDSVGLEDFLDTDTNRHRGKPKQQSKSQEKKKQMKLQPEKTKSTLSYFCESLDCLGLWKGLCWGNEDATGTVGLTAEVKG</sequence>
<protein>
    <submittedName>
        <fullName evidence="2">Uncharacterized protein</fullName>
    </submittedName>
</protein>
<dbReference type="AlphaFoldDB" id="A0AAD2CK30"/>
<name>A0AAD2CK30_9STRA</name>
<accession>A0AAD2CK30</accession>
<feature type="compositionally biased region" description="Polar residues" evidence="1">
    <location>
        <begin position="224"/>
        <end position="241"/>
    </location>
</feature>
<evidence type="ECO:0000313" key="3">
    <source>
        <dbReference type="Proteomes" id="UP001295423"/>
    </source>
</evidence>
<feature type="compositionally biased region" description="Low complexity" evidence="1">
    <location>
        <begin position="118"/>
        <end position="140"/>
    </location>
</feature>
<reference evidence="2" key="1">
    <citation type="submission" date="2023-08" db="EMBL/GenBank/DDBJ databases">
        <authorList>
            <person name="Audoor S."/>
            <person name="Bilcke G."/>
        </authorList>
    </citation>
    <scope>NUCLEOTIDE SEQUENCE</scope>
</reference>
<feature type="compositionally biased region" description="Low complexity" evidence="1">
    <location>
        <begin position="15"/>
        <end position="24"/>
    </location>
</feature>
<dbReference type="Proteomes" id="UP001295423">
    <property type="component" value="Unassembled WGS sequence"/>
</dbReference>
<proteinExistence type="predicted"/>
<gene>
    <name evidence="2" type="ORF">CYCCA115_LOCUS5505</name>
</gene>
<feature type="region of interest" description="Disordered" evidence="1">
    <location>
        <begin position="1"/>
        <end position="33"/>
    </location>
</feature>
<evidence type="ECO:0000313" key="2">
    <source>
        <dbReference type="EMBL" id="CAJ1937091.1"/>
    </source>
</evidence>
<evidence type="ECO:0000256" key="1">
    <source>
        <dbReference type="SAM" id="MobiDB-lite"/>
    </source>
</evidence>
<feature type="region of interest" description="Disordered" evidence="1">
    <location>
        <begin position="92"/>
        <end position="189"/>
    </location>
</feature>
<keyword evidence="3" id="KW-1185">Reference proteome</keyword>
<feature type="region of interest" description="Disordered" evidence="1">
    <location>
        <begin position="224"/>
        <end position="249"/>
    </location>
</feature>
<organism evidence="2 3">
    <name type="scientific">Cylindrotheca closterium</name>
    <dbReference type="NCBI Taxonomy" id="2856"/>
    <lineage>
        <taxon>Eukaryota</taxon>
        <taxon>Sar</taxon>
        <taxon>Stramenopiles</taxon>
        <taxon>Ochrophyta</taxon>
        <taxon>Bacillariophyta</taxon>
        <taxon>Bacillariophyceae</taxon>
        <taxon>Bacillariophycidae</taxon>
        <taxon>Bacillariales</taxon>
        <taxon>Bacillariaceae</taxon>
        <taxon>Cylindrotheca</taxon>
    </lineage>
</organism>
<feature type="compositionally biased region" description="Basic and acidic residues" evidence="1">
    <location>
        <begin position="304"/>
        <end position="315"/>
    </location>
</feature>
<feature type="region of interest" description="Disordered" evidence="1">
    <location>
        <begin position="287"/>
        <end position="315"/>
    </location>
</feature>